<dbReference type="Pfam" id="PF24857">
    <property type="entry name" value="THR4_C"/>
    <property type="match status" value="1"/>
</dbReference>
<gene>
    <name evidence="1" type="ORF">Pmani_021089</name>
</gene>
<name>A0AAE1U5M6_9EUCA</name>
<accession>A0AAE1U5M6</accession>
<dbReference type="GO" id="GO:0009071">
    <property type="term" value="P:serine family amino acid catabolic process"/>
    <property type="evidence" value="ECO:0007669"/>
    <property type="project" value="TreeGrafter"/>
</dbReference>
<dbReference type="Proteomes" id="UP001292094">
    <property type="component" value="Unassembled WGS sequence"/>
</dbReference>
<dbReference type="PANTHER" id="PTHR42690">
    <property type="entry name" value="THREONINE SYNTHASE FAMILY MEMBER"/>
    <property type="match status" value="1"/>
</dbReference>
<evidence type="ECO:0000313" key="2">
    <source>
        <dbReference type="Proteomes" id="UP001292094"/>
    </source>
</evidence>
<dbReference type="Gene3D" id="3.40.50.1100">
    <property type="match status" value="1"/>
</dbReference>
<dbReference type="InterPro" id="IPR036052">
    <property type="entry name" value="TrpB-like_PALP_sf"/>
</dbReference>
<dbReference type="PANTHER" id="PTHR42690:SF1">
    <property type="entry name" value="THREONINE SYNTHASE-LIKE 2"/>
    <property type="match status" value="1"/>
</dbReference>
<dbReference type="EMBL" id="JAWZYT010002033">
    <property type="protein sequence ID" value="KAK4307130.1"/>
    <property type="molecule type" value="Genomic_DNA"/>
</dbReference>
<organism evidence="1 2">
    <name type="scientific">Petrolisthes manimaculis</name>
    <dbReference type="NCBI Taxonomy" id="1843537"/>
    <lineage>
        <taxon>Eukaryota</taxon>
        <taxon>Metazoa</taxon>
        <taxon>Ecdysozoa</taxon>
        <taxon>Arthropoda</taxon>
        <taxon>Crustacea</taxon>
        <taxon>Multicrustacea</taxon>
        <taxon>Malacostraca</taxon>
        <taxon>Eumalacostraca</taxon>
        <taxon>Eucarida</taxon>
        <taxon>Decapoda</taxon>
        <taxon>Pleocyemata</taxon>
        <taxon>Anomura</taxon>
        <taxon>Galatheoidea</taxon>
        <taxon>Porcellanidae</taxon>
        <taxon>Petrolisthes</taxon>
    </lineage>
</organism>
<dbReference type="SUPFAM" id="SSF53686">
    <property type="entry name" value="Tryptophan synthase beta subunit-like PLP-dependent enzymes"/>
    <property type="match status" value="1"/>
</dbReference>
<evidence type="ECO:0000313" key="1">
    <source>
        <dbReference type="EMBL" id="KAK4307130.1"/>
    </source>
</evidence>
<dbReference type="InterPro" id="IPR051166">
    <property type="entry name" value="Threonine_Synthase"/>
</dbReference>
<comment type="caution">
    <text evidence="1">The sequence shown here is derived from an EMBL/GenBank/DDBJ whole genome shotgun (WGS) entry which is preliminary data.</text>
</comment>
<proteinExistence type="predicted"/>
<dbReference type="GO" id="GO:0030170">
    <property type="term" value="F:pyridoxal phosphate binding"/>
    <property type="evidence" value="ECO:0007669"/>
    <property type="project" value="TreeGrafter"/>
</dbReference>
<dbReference type="GO" id="GO:0046360">
    <property type="term" value="P:2-oxobutyrate biosynthetic process"/>
    <property type="evidence" value="ECO:0007669"/>
    <property type="project" value="TreeGrafter"/>
</dbReference>
<keyword evidence="2" id="KW-1185">Reference proteome</keyword>
<reference evidence="1" key="1">
    <citation type="submission" date="2023-11" db="EMBL/GenBank/DDBJ databases">
        <title>Genome assemblies of two species of porcelain crab, Petrolisthes cinctipes and Petrolisthes manimaculis (Anomura: Porcellanidae).</title>
        <authorList>
            <person name="Angst P."/>
        </authorList>
    </citation>
    <scope>NUCLEOTIDE SEQUENCE</scope>
    <source>
        <strain evidence="1">PB745_02</strain>
        <tissue evidence="1">Gill</tissue>
    </source>
</reference>
<dbReference type="AlphaFoldDB" id="A0AAE1U5M6"/>
<protein>
    <submittedName>
        <fullName evidence="1">Uncharacterized protein</fullName>
    </submittedName>
</protein>
<sequence>MNAWSAQETFVASDDDIKSAMKRVYEENKYVVCPHTAVAAAYHYHHRESMGVPRGVLATAAPDKFPEAVAESEIPVRMDRLQHLETMPTKSMWMRKECTSGLWDRRPFCPGRTSTTTTIVLPLLKPMDVKRRYEDEVMQETDLDQEEGQSVVEERHFISARNLIMSVSLQVVVLRGK</sequence>